<evidence type="ECO:0000256" key="1">
    <source>
        <dbReference type="SAM" id="MobiDB-lite"/>
    </source>
</evidence>
<feature type="compositionally biased region" description="Polar residues" evidence="1">
    <location>
        <begin position="407"/>
        <end position="418"/>
    </location>
</feature>
<protein>
    <submittedName>
        <fullName evidence="2">Uncharacterized protein</fullName>
    </submittedName>
</protein>
<feature type="compositionally biased region" description="Low complexity" evidence="1">
    <location>
        <begin position="525"/>
        <end position="534"/>
    </location>
</feature>
<feature type="compositionally biased region" description="Low complexity" evidence="1">
    <location>
        <begin position="769"/>
        <end position="797"/>
    </location>
</feature>
<feature type="region of interest" description="Disordered" evidence="1">
    <location>
        <begin position="183"/>
        <end position="319"/>
    </location>
</feature>
<dbReference type="GO" id="GO:0003677">
    <property type="term" value="F:DNA binding"/>
    <property type="evidence" value="ECO:0007669"/>
    <property type="project" value="TreeGrafter"/>
</dbReference>
<organism evidence="2">
    <name type="scientific">Puccinia triticina</name>
    <dbReference type="NCBI Taxonomy" id="208348"/>
    <lineage>
        <taxon>Eukaryota</taxon>
        <taxon>Fungi</taxon>
        <taxon>Dikarya</taxon>
        <taxon>Basidiomycota</taxon>
        <taxon>Pucciniomycotina</taxon>
        <taxon>Pucciniomycetes</taxon>
        <taxon>Pucciniales</taxon>
        <taxon>Pucciniaceae</taxon>
        <taxon>Puccinia</taxon>
    </lineage>
</organism>
<feature type="compositionally biased region" description="Low complexity" evidence="1">
    <location>
        <begin position="695"/>
        <end position="713"/>
    </location>
</feature>
<feature type="compositionally biased region" description="Low complexity" evidence="1">
    <location>
        <begin position="187"/>
        <end position="204"/>
    </location>
</feature>
<feature type="region of interest" description="Disordered" evidence="1">
    <location>
        <begin position="407"/>
        <end position="656"/>
    </location>
</feature>
<sequence length="884" mass="93647">MHAVVNPSRSCVTMNPNLNNPSGIHQHHQTSHSVSQLQPSLHPLHSHTHLPPAHTLPAHSHLPHQSHQHQQHPSNPAPIRDPLDRQQQQRSNIEHYKSSAEPAYSGYIGSTHDALIIFSGCYLGDFPMVSRRLHERERRSIRSGSVYVFDETKAGIKRWTDGRVWSPSRILNNFLVYREIDQKRPTANTNNPGGSASNPSSSTAGPPPTTSAPTTNTAPKHEEDSGNHLKSATTSAASHHPAGPSQSNSQYNRHHSTNPAGHSASQTENRNSNQHSSLDSKSSIPKDENQEQTQAAAGENSDPPASNQRPMNRERERSLVGSLTSTYKFRQDGLVKKTISIAGMHMISYYKLDDVVSGRLRTPTSHASMLHIQIVAHLLNPSFYRAPPQYYMSNGRIWIQEEGPEETTSIPSTVSSAAPSLHNVPRHGALPLPASGSTSSNPPQAIRTTHPPARPDASEGITSAALSRPGSSDSSTGSPSAASPTSPHSFLLLSTSNLNNPGAAPRSPVMNTVGGRPSFPRVHNSHNTSTSSGSGPLGRSSTMSGASSTRYEPYPRAARSPPLSASSTTNSTMTDQQTSVHYFSPNQTTGGLNGYSTHSFLSDSHASPLVGSDQQPGNNRNTRNDSSANDGRNLESVGQVGGYDESATYRPATSTNVGGECLYTQYTITDPANNSHRSSSVPPPSYGLPSINRLGASGQPGSPSSSTGTRTIGDYQFTGSSNQPQTSRLSPATGSHGGSYGGYLSPAVADNTFRGTTGGSALPERENHTYGSSSHSTNSLTNSSGQASSAAGTQSGSFLYPPASTSPNSSYQFNNPARRGSAMATLSGEISNSSADSARGGPRINSQNRPNGSGLHMSENSNGASHWGQMGSSHAMKKEEGAGG</sequence>
<feature type="compositionally biased region" description="Polar residues" evidence="1">
    <location>
        <begin position="717"/>
        <end position="733"/>
    </location>
</feature>
<feature type="compositionally biased region" description="Low complexity" evidence="1">
    <location>
        <begin position="554"/>
        <end position="567"/>
    </location>
</feature>
<feature type="compositionally biased region" description="Polar residues" evidence="1">
    <location>
        <begin position="244"/>
        <end position="283"/>
    </location>
</feature>
<feature type="compositionally biased region" description="Low complexity" evidence="1">
    <location>
        <begin position="31"/>
        <end position="60"/>
    </location>
</feature>
<feature type="compositionally biased region" description="Polar residues" evidence="1">
    <location>
        <begin position="671"/>
        <end position="680"/>
    </location>
</feature>
<feature type="region of interest" description="Disordered" evidence="1">
    <location>
        <begin position="671"/>
        <end position="884"/>
    </location>
</feature>
<dbReference type="EMBL" id="MW423361">
    <property type="protein sequence ID" value="QRY06421.1"/>
    <property type="molecule type" value="mRNA"/>
</dbReference>
<feature type="compositionally biased region" description="Low complexity" evidence="1">
    <location>
        <begin position="231"/>
        <end position="240"/>
    </location>
</feature>
<feature type="region of interest" description="Disordered" evidence="1">
    <location>
        <begin position="1"/>
        <end position="98"/>
    </location>
</feature>
<dbReference type="PANTHER" id="PTHR28027:SF2">
    <property type="entry name" value="TRANSCRIPTIONAL REGULATOR MIT1"/>
    <property type="match status" value="1"/>
</dbReference>
<proteinExistence type="evidence at transcript level"/>
<dbReference type="PANTHER" id="PTHR28027">
    <property type="entry name" value="TRANSCRIPTIONAL REGULATOR MIT1"/>
    <property type="match status" value="1"/>
</dbReference>
<feature type="compositionally biased region" description="Polar residues" evidence="1">
    <location>
        <begin position="612"/>
        <end position="630"/>
    </location>
</feature>
<feature type="compositionally biased region" description="Low complexity" evidence="1">
    <location>
        <begin position="467"/>
        <end position="500"/>
    </location>
</feature>
<name>A0A894Z0S2_9BASI</name>
<feature type="compositionally biased region" description="Polar residues" evidence="1">
    <location>
        <begin position="803"/>
        <end position="815"/>
    </location>
</feature>
<accession>A0A894Z0S2</accession>
<evidence type="ECO:0000313" key="2">
    <source>
        <dbReference type="EMBL" id="QRY06421.1"/>
    </source>
</evidence>
<dbReference type="Pfam" id="PF09729">
    <property type="entry name" value="Gti1_Pac2"/>
    <property type="match status" value="1"/>
</dbReference>
<reference evidence="2" key="1">
    <citation type="submission" date="2020-12" db="EMBL/GenBank/DDBJ databases">
        <authorList>
            <person name="Prasad P."/>
            <person name="Jain N."/>
            <person name="Gupta P.K."/>
        </authorList>
    </citation>
    <scope>NUCLEOTIDE SEQUENCE</scope>
    <source>
        <strain evidence="2">77-5</strain>
    </source>
</reference>
<feature type="compositionally biased region" description="Polar residues" evidence="1">
    <location>
        <begin position="435"/>
        <end position="447"/>
    </location>
</feature>
<dbReference type="InterPro" id="IPR018608">
    <property type="entry name" value="Gti1/Pac2"/>
</dbReference>
<feature type="compositionally biased region" description="Polar residues" evidence="1">
    <location>
        <begin position="539"/>
        <end position="550"/>
    </location>
</feature>
<feature type="compositionally biased region" description="Basic residues" evidence="1">
    <location>
        <begin position="61"/>
        <end position="70"/>
    </location>
</feature>
<feature type="compositionally biased region" description="Polar residues" evidence="1">
    <location>
        <begin position="7"/>
        <end position="23"/>
    </location>
</feature>
<dbReference type="AlphaFoldDB" id="A0A894Z0S2"/>
<feature type="compositionally biased region" description="Polar residues" evidence="1">
    <location>
        <begin position="568"/>
        <end position="605"/>
    </location>
</feature>